<dbReference type="RefSeq" id="WP_344434063.1">
    <property type="nucleotide sequence ID" value="NZ_BAAASL010000005.1"/>
</dbReference>
<comment type="caution">
    <text evidence="1">The sequence shown here is derived from an EMBL/GenBank/DDBJ whole genome shotgun (WGS) entry which is preliminary data.</text>
</comment>
<dbReference type="Gene3D" id="3.40.50.300">
    <property type="entry name" value="P-loop containing nucleotide triphosphate hydrolases"/>
    <property type="match status" value="1"/>
</dbReference>
<evidence type="ECO:0000313" key="1">
    <source>
        <dbReference type="EMBL" id="GAA2712242.1"/>
    </source>
</evidence>
<dbReference type="Proteomes" id="UP001500886">
    <property type="component" value="Unassembled WGS sequence"/>
</dbReference>
<proteinExistence type="predicted"/>
<dbReference type="InterPro" id="IPR027417">
    <property type="entry name" value="P-loop_NTPase"/>
</dbReference>
<gene>
    <name evidence="1" type="ORF">GCM10010315_15430</name>
</gene>
<protein>
    <recommendedName>
        <fullName evidence="3">Uridine kinase</fullName>
    </recommendedName>
</protein>
<name>A0ABN3TMX4_9ACTN</name>
<dbReference type="SUPFAM" id="SSF52540">
    <property type="entry name" value="P-loop containing nucleoside triphosphate hydrolases"/>
    <property type="match status" value="1"/>
</dbReference>
<evidence type="ECO:0000313" key="2">
    <source>
        <dbReference type="Proteomes" id="UP001500886"/>
    </source>
</evidence>
<reference evidence="1 2" key="1">
    <citation type="journal article" date="2019" name="Int. J. Syst. Evol. Microbiol.">
        <title>The Global Catalogue of Microorganisms (GCM) 10K type strain sequencing project: providing services to taxonomists for standard genome sequencing and annotation.</title>
        <authorList>
            <consortium name="The Broad Institute Genomics Platform"/>
            <consortium name="The Broad Institute Genome Sequencing Center for Infectious Disease"/>
            <person name="Wu L."/>
            <person name="Ma J."/>
        </authorList>
    </citation>
    <scope>NUCLEOTIDE SEQUENCE [LARGE SCALE GENOMIC DNA]</scope>
    <source>
        <strain evidence="1 2">JCM 4542</strain>
    </source>
</reference>
<accession>A0ABN3TMX4</accession>
<keyword evidence="2" id="KW-1185">Reference proteome</keyword>
<organism evidence="1 2">
    <name type="scientific">Streptomyces luteosporeus</name>
    <dbReference type="NCBI Taxonomy" id="173856"/>
    <lineage>
        <taxon>Bacteria</taxon>
        <taxon>Bacillati</taxon>
        <taxon>Actinomycetota</taxon>
        <taxon>Actinomycetes</taxon>
        <taxon>Kitasatosporales</taxon>
        <taxon>Streptomycetaceae</taxon>
        <taxon>Streptomyces</taxon>
    </lineage>
</organism>
<evidence type="ECO:0008006" key="3">
    <source>
        <dbReference type="Google" id="ProtNLM"/>
    </source>
</evidence>
<dbReference type="EMBL" id="BAAASL010000005">
    <property type="protein sequence ID" value="GAA2712242.1"/>
    <property type="molecule type" value="Genomic_DNA"/>
</dbReference>
<sequence length="207" mass="23099">MNERNGRATDPARHPAGVEDLARHLAALPPSAGPVRLVAVDGHAGSGKTTFAGRLARALGGAPVLHLDDLATHEELFEWTGRLRTGVLEPFLRGESGRYRPYDWVARRFGPERELPAAPVVLVEGVGAGRRDVRPYLACLLWMELPHEDSWARGQLRDGPGLTEFWDGWKRAEEAHFLTDPTRPFAELLVLQRKEGYELLEMPRKTD</sequence>